<evidence type="ECO:0000313" key="5">
    <source>
        <dbReference type="Proteomes" id="UP000007993"/>
    </source>
</evidence>
<accession>K5DGL2</accession>
<sequence>MMSLSIRDLTIEDGSEAVKLNEAVVALTSPMDAERYATLCELSNLKLAAKIDGQFAGFLLAMPAGTAYDNGNYQWFSERHQDFVYIDRVVVSKEFRSLGVGRALYSRAFDDAKRMGALHICAEINSEPANDASLHFHTSKGFIRVGTRQLDSGKTVSMQIRSLVE</sequence>
<evidence type="ECO:0000259" key="3">
    <source>
        <dbReference type="PROSITE" id="PS51186"/>
    </source>
</evidence>
<dbReference type="PANTHER" id="PTHR43877:SF2">
    <property type="entry name" value="AMINOALKYLPHOSPHONATE N-ACETYLTRANSFERASE-RELATED"/>
    <property type="match status" value="1"/>
</dbReference>
<dbReference type="PROSITE" id="PS51186">
    <property type="entry name" value="GNAT"/>
    <property type="match status" value="1"/>
</dbReference>
<dbReference type="EMBL" id="AMCW01000089">
    <property type="protein sequence ID" value="EKK01583.1"/>
    <property type="molecule type" value="Genomic_DNA"/>
</dbReference>
<gene>
    <name evidence="4" type="ORF">RBSH_03036</name>
</gene>
<dbReference type="PANTHER" id="PTHR43877">
    <property type="entry name" value="AMINOALKYLPHOSPHONATE N-ACETYLTRANSFERASE-RELATED-RELATED"/>
    <property type="match status" value="1"/>
</dbReference>
<dbReference type="InterPro" id="IPR050832">
    <property type="entry name" value="Bact_Acetyltransf"/>
</dbReference>
<name>K5DGL2_RHOBT</name>
<dbReference type="InterPro" id="IPR000182">
    <property type="entry name" value="GNAT_dom"/>
</dbReference>
<dbReference type="InterPro" id="IPR016890">
    <property type="entry name" value="UCP028520"/>
</dbReference>
<dbReference type="SUPFAM" id="SSF55729">
    <property type="entry name" value="Acyl-CoA N-acyltransferases (Nat)"/>
    <property type="match status" value="1"/>
</dbReference>
<evidence type="ECO:0000256" key="1">
    <source>
        <dbReference type="ARBA" id="ARBA00022679"/>
    </source>
</evidence>
<dbReference type="Gene3D" id="3.40.630.30">
    <property type="match status" value="1"/>
</dbReference>
<dbReference type="Pfam" id="PF00583">
    <property type="entry name" value="Acetyltransf_1"/>
    <property type="match status" value="1"/>
</dbReference>
<evidence type="ECO:0000256" key="2">
    <source>
        <dbReference type="ARBA" id="ARBA00023315"/>
    </source>
</evidence>
<keyword evidence="2" id="KW-0012">Acyltransferase</keyword>
<dbReference type="PIRSF" id="PIRSF028520">
    <property type="entry name" value="UCP028520"/>
    <property type="match status" value="1"/>
</dbReference>
<feature type="domain" description="N-acetyltransferase" evidence="3">
    <location>
        <begin position="4"/>
        <end position="163"/>
    </location>
</feature>
<dbReference type="Proteomes" id="UP000007993">
    <property type="component" value="Unassembled WGS sequence"/>
</dbReference>
<dbReference type="AlphaFoldDB" id="K5DGL2"/>
<dbReference type="RefSeq" id="WP_007332729.1">
    <property type="nucleotide sequence ID" value="NZ_AMCW01000089.1"/>
</dbReference>
<dbReference type="PATRIC" id="fig|993517.3.peg.3292"/>
<protein>
    <submittedName>
        <fullName evidence="4">Putativeprotein UCP028520</fullName>
    </submittedName>
</protein>
<dbReference type="GO" id="GO:0016747">
    <property type="term" value="F:acyltransferase activity, transferring groups other than amino-acyl groups"/>
    <property type="evidence" value="ECO:0007669"/>
    <property type="project" value="InterPro"/>
</dbReference>
<keyword evidence="1" id="KW-0808">Transferase</keyword>
<dbReference type="CDD" id="cd04301">
    <property type="entry name" value="NAT_SF"/>
    <property type="match status" value="1"/>
</dbReference>
<dbReference type="InterPro" id="IPR016181">
    <property type="entry name" value="Acyl_CoA_acyltransferase"/>
</dbReference>
<proteinExistence type="predicted"/>
<organism evidence="4 5">
    <name type="scientific">Rhodopirellula baltica SH28</name>
    <dbReference type="NCBI Taxonomy" id="993517"/>
    <lineage>
        <taxon>Bacteria</taxon>
        <taxon>Pseudomonadati</taxon>
        <taxon>Planctomycetota</taxon>
        <taxon>Planctomycetia</taxon>
        <taxon>Pirellulales</taxon>
        <taxon>Pirellulaceae</taxon>
        <taxon>Rhodopirellula</taxon>
    </lineage>
</organism>
<comment type="caution">
    <text evidence="4">The sequence shown here is derived from an EMBL/GenBank/DDBJ whole genome shotgun (WGS) entry which is preliminary data.</text>
</comment>
<evidence type="ECO:0000313" key="4">
    <source>
        <dbReference type="EMBL" id="EKK01583.1"/>
    </source>
</evidence>
<reference evidence="4 5" key="1">
    <citation type="journal article" date="2013" name="Mar. Genomics">
        <title>Expression of sulfatases in Rhodopirellula baltica and the diversity of sulfatases in the genus Rhodopirellula.</title>
        <authorList>
            <person name="Wegner C.E."/>
            <person name="Richter-Heitmann T."/>
            <person name="Klindworth A."/>
            <person name="Klockow C."/>
            <person name="Richter M."/>
            <person name="Achstetter T."/>
            <person name="Glockner F.O."/>
            <person name="Harder J."/>
        </authorList>
    </citation>
    <scope>NUCLEOTIDE SEQUENCE [LARGE SCALE GENOMIC DNA]</scope>
    <source>
        <strain evidence="4 5">SH28</strain>
    </source>
</reference>